<evidence type="ECO:0000313" key="1">
    <source>
        <dbReference type="EMBL" id="NYS26582.1"/>
    </source>
</evidence>
<comment type="caution">
    <text evidence="1">The sequence shown here is derived from an EMBL/GenBank/DDBJ whole genome shotgun (WGS) entry which is preliminary data.</text>
</comment>
<dbReference type="RefSeq" id="WP_179907376.1">
    <property type="nucleotide sequence ID" value="NZ_JACBXS010000054.1"/>
</dbReference>
<gene>
    <name evidence="1" type="ORF">HUK65_16475</name>
</gene>
<keyword evidence="2" id="KW-1185">Reference proteome</keyword>
<dbReference type="Proteomes" id="UP000529417">
    <property type="component" value="Unassembled WGS sequence"/>
</dbReference>
<sequence>MAKRDNAYYVRQLQRDHPQIWHEFQTGVYKTIAKARRAAGLGGQRTRLHELKNAWRKATAEQRDEFLAFLDAEGVTLPLPRPALAPAPAPISSSVPTLTPAPTSTPTLTVGSSTSAPTTGVGFTFARDGYLTPEAKDRINQITDQRGLRDRYGSPKTGVIMREMKPPFSPSDPSLGSALARGTSLKKVMIEALERWVEAHPPT</sequence>
<dbReference type="AlphaFoldDB" id="A0A7Z0I2W1"/>
<dbReference type="EMBL" id="JACBXS010000054">
    <property type="protein sequence ID" value="NYS26582.1"/>
    <property type="molecule type" value="Genomic_DNA"/>
</dbReference>
<accession>A0A7Z0I2W1</accession>
<proteinExistence type="predicted"/>
<evidence type="ECO:0000313" key="2">
    <source>
        <dbReference type="Proteomes" id="UP000529417"/>
    </source>
</evidence>
<reference evidence="1 2" key="1">
    <citation type="journal article" date="2000" name="Arch. Microbiol.">
        <title>Rhodobaca bogoriensis gen. nov. and sp. nov., an alkaliphilic purple nonsulfur bacterium from African Rift Valley soda lakes.</title>
        <authorList>
            <person name="Milford A.D."/>
            <person name="Achenbach L.A."/>
            <person name="Jung D.O."/>
            <person name="Madigan M.T."/>
        </authorList>
    </citation>
    <scope>NUCLEOTIDE SEQUENCE [LARGE SCALE GENOMIC DNA]</scope>
    <source>
        <strain evidence="1 2">2376</strain>
    </source>
</reference>
<protein>
    <submittedName>
        <fullName evidence="1">Uncharacterized protein</fullName>
    </submittedName>
</protein>
<organism evidence="1 2">
    <name type="scientific">Rhabdonatronobacter sediminivivens</name>
    <dbReference type="NCBI Taxonomy" id="2743469"/>
    <lineage>
        <taxon>Bacteria</taxon>
        <taxon>Pseudomonadati</taxon>
        <taxon>Pseudomonadota</taxon>
        <taxon>Alphaproteobacteria</taxon>
        <taxon>Rhodobacterales</taxon>
        <taxon>Paracoccaceae</taxon>
        <taxon>Rhabdonatronobacter</taxon>
    </lineage>
</organism>
<name>A0A7Z0I2W1_9RHOB</name>